<dbReference type="InterPro" id="IPR006674">
    <property type="entry name" value="HD_domain"/>
</dbReference>
<dbReference type="GO" id="GO:0004521">
    <property type="term" value="F:RNA endonuclease activity"/>
    <property type="evidence" value="ECO:0007669"/>
    <property type="project" value="UniProtKB-UniRule"/>
</dbReference>
<dbReference type="NCBIfam" id="TIGR03319">
    <property type="entry name" value="RNase_Y"/>
    <property type="match status" value="1"/>
</dbReference>
<dbReference type="PROSITE" id="PS51831">
    <property type="entry name" value="HD"/>
    <property type="match status" value="1"/>
</dbReference>
<name>A0A1F5PL41_9BACT</name>
<dbReference type="Pfam" id="PF00013">
    <property type="entry name" value="KH_1"/>
    <property type="match status" value="1"/>
</dbReference>
<dbReference type="GO" id="GO:0006402">
    <property type="term" value="P:mRNA catabolic process"/>
    <property type="evidence" value="ECO:0007669"/>
    <property type="project" value="UniProtKB-UniRule"/>
</dbReference>
<feature type="coiled-coil region" evidence="7">
    <location>
        <begin position="21"/>
        <end position="48"/>
    </location>
</feature>
<dbReference type="SUPFAM" id="SSF54791">
    <property type="entry name" value="Eukaryotic type KH-domain (KH-domain type I)"/>
    <property type="match status" value="1"/>
</dbReference>
<evidence type="ECO:0000256" key="3">
    <source>
        <dbReference type="ARBA" id="ARBA00022801"/>
    </source>
</evidence>
<comment type="similarity">
    <text evidence="5">Belongs to the RNase Y family.</text>
</comment>
<dbReference type="GO" id="GO:0016787">
    <property type="term" value="F:hydrolase activity"/>
    <property type="evidence" value="ECO:0007669"/>
    <property type="project" value="UniProtKB-KW"/>
</dbReference>
<comment type="function">
    <text evidence="5">Endoribonuclease that initiates mRNA decay.</text>
</comment>
<dbReference type="CDD" id="cd22431">
    <property type="entry name" value="KH-I_RNaseY"/>
    <property type="match status" value="1"/>
</dbReference>
<accession>A0A1F5PL41</accession>
<dbReference type="InterPro" id="IPR022711">
    <property type="entry name" value="RNase_Y_N"/>
</dbReference>
<evidence type="ECO:0000313" key="9">
    <source>
        <dbReference type="EMBL" id="OGE90392.1"/>
    </source>
</evidence>
<evidence type="ECO:0000256" key="4">
    <source>
        <dbReference type="ARBA" id="ARBA00022884"/>
    </source>
</evidence>
<keyword evidence="2 5" id="KW-0255">Endonuclease</keyword>
<dbReference type="SMART" id="SM00471">
    <property type="entry name" value="HDc"/>
    <property type="match status" value="1"/>
</dbReference>
<dbReference type="InterPro" id="IPR006675">
    <property type="entry name" value="HDIG_dom"/>
</dbReference>
<organism evidence="9 10">
    <name type="scientific">Candidatus Doudnabacteria bacterium RIFCSPHIGHO2_12_FULL_48_16</name>
    <dbReference type="NCBI Taxonomy" id="1817838"/>
    <lineage>
        <taxon>Bacteria</taxon>
        <taxon>Candidatus Doudnaibacteriota</taxon>
    </lineage>
</organism>
<dbReference type="InterPro" id="IPR017705">
    <property type="entry name" value="Ribonuclease_Y"/>
</dbReference>
<keyword evidence="3 5" id="KW-0378">Hydrolase</keyword>
<dbReference type="InterPro" id="IPR004088">
    <property type="entry name" value="KH_dom_type_1"/>
</dbReference>
<evidence type="ECO:0000259" key="8">
    <source>
        <dbReference type="PROSITE" id="PS51831"/>
    </source>
</evidence>
<protein>
    <recommendedName>
        <fullName evidence="5 6">Ribonuclease Y</fullName>
        <shortName evidence="5">RNase Y</shortName>
        <ecNumber evidence="5 6">3.1.-.-</ecNumber>
    </recommendedName>
</protein>
<feature type="domain" description="HD" evidence="8">
    <location>
        <begin position="320"/>
        <end position="413"/>
    </location>
</feature>
<dbReference type="Gene3D" id="1.10.3210.10">
    <property type="entry name" value="Hypothetical protein af1432"/>
    <property type="match status" value="1"/>
</dbReference>
<dbReference type="PANTHER" id="PTHR12826:SF15">
    <property type="entry name" value="RIBONUCLEASE Y"/>
    <property type="match status" value="1"/>
</dbReference>
<feature type="coiled-coil region" evidence="7">
    <location>
        <begin position="86"/>
        <end position="134"/>
    </location>
</feature>
<evidence type="ECO:0000313" key="10">
    <source>
        <dbReference type="Proteomes" id="UP000177682"/>
    </source>
</evidence>
<dbReference type="InterPro" id="IPR003607">
    <property type="entry name" value="HD/PDEase_dom"/>
</dbReference>
<dbReference type="InterPro" id="IPR036612">
    <property type="entry name" value="KH_dom_type_1_sf"/>
</dbReference>
<dbReference type="SMART" id="SM00322">
    <property type="entry name" value="KH"/>
    <property type="match status" value="1"/>
</dbReference>
<comment type="caution">
    <text evidence="9">The sequence shown here is derived from an EMBL/GenBank/DDBJ whole genome shotgun (WGS) entry which is preliminary data.</text>
</comment>
<dbReference type="PROSITE" id="PS50084">
    <property type="entry name" value="KH_TYPE_1"/>
    <property type="match status" value="1"/>
</dbReference>
<reference evidence="9 10" key="1">
    <citation type="journal article" date="2016" name="Nat. Commun.">
        <title>Thousands of microbial genomes shed light on interconnected biogeochemical processes in an aquifer system.</title>
        <authorList>
            <person name="Anantharaman K."/>
            <person name="Brown C.T."/>
            <person name="Hug L.A."/>
            <person name="Sharon I."/>
            <person name="Castelle C.J."/>
            <person name="Probst A.J."/>
            <person name="Thomas B.C."/>
            <person name="Singh A."/>
            <person name="Wilkins M.J."/>
            <person name="Karaoz U."/>
            <person name="Brodie E.L."/>
            <person name="Williams K.H."/>
            <person name="Hubbard S.S."/>
            <person name="Banfield J.F."/>
        </authorList>
    </citation>
    <scope>NUCLEOTIDE SEQUENCE [LARGE SCALE GENOMIC DNA]</scope>
</reference>
<dbReference type="SUPFAM" id="SSF109604">
    <property type="entry name" value="HD-domain/PDEase-like"/>
    <property type="match status" value="1"/>
</dbReference>
<evidence type="ECO:0000256" key="1">
    <source>
        <dbReference type="ARBA" id="ARBA00022722"/>
    </source>
</evidence>
<sequence>MSIEIIIGITVGLVAGYFVRKVQIASKVNSIEAKVARVEEEAKNKEKEILLEAKSKALEIVEEGKKSEAEFRNQILKVEDRLSKKEADLERRLGEADKSKEDLSNKKLEADKIKEQLQELKQQQSDKLQKISGLTIDEAKKVLLEATEKSVKEELVSLTHKLLSQTREDADRKARDIVSLAIQRCASEVTSETTTTAVTLPSEDMKGRIIGKEGRNIKTFEQMLGVEVIVDDTPDAVIISGFNSVRRHIAKLALENLIKDGRIHPAKIEEATEKAKKEISEMIREAGEAAVYELGIADFPPKLVQLIGRLKFRTSYGQNVLKHSVEMAKLAALMAAEVGADVQTVKKGALLHDVGKALDQDMEGTHVEIGKQIAKKFNLPEKIVNAIEAHHGDVEYTSIEAAIVDAADNISGSRPGARRDTYENYVKRLEELETLASGFEGVEKVYAIQAGREIRVFVSPAKVDDWGATKLAREIANKIEQDLKYPGEIRVMVMRETRVIEYAR</sequence>
<dbReference type="HAMAP" id="MF_00335">
    <property type="entry name" value="RNase_Y"/>
    <property type="match status" value="1"/>
</dbReference>
<dbReference type="NCBIfam" id="TIGR00277">
    <property type="entry name" value="HDIG"/>
    <property type="match status" value="1"/>
</dbReference>
<dbReference type="AlphaFoldDB" id="A0A1F5PL41"/>
<dbReference type="InterPro" id="IPR004087">
    <property type="entry name" value="KH_dom"/>
</dbReference>
<dbReference type="Gene3D" id="3.30.1370.10">
    <property type="entry name" value="K Homology domain, type 1"/>
    <property type="match status" value="1"/>
</dbReference>
<evidence type="ECO:0000256" key="6">
    <source>
        <dbReference type="NCBIfam" id="TIGR03319"/>
    </source>
</evidence>
<evidence type="ECO:0000256" key="2">
    <source>
        <dbReference type="ARBA" id="ARBA00022759"/>
    </source>
</evidence>
<dbReference type="EC" id="3.1.-.-" evidence="5 6"/>
<evidence type="ECO:0000256" key="5">
    <source>
        <dbReference type="HAMAP-Rule" id="MF_00335"/>
    </source>
</evidence>
<proteinExistence type="inferred from homology"/>
<dbReference type="Pfam" id="PF12072">
    <property type="entry name" value="RNase_Y_N"/>
    <property type="match status" value="1"/>
</dbReference>
<keyword evidence="4 5" id="KW-0694">RNA-binding</keyword>
<dbReference type="Pfam" id="PF01966">
    <property type="entry name" value="HD"/>
    <property type="match status" value="1"/>
</dbReference>
<keyword evidence="7" id="KW-0175">Coiled coil</keyword>
<dbReference type="GO" id="GO:0005886">
    <property type="term" value="C:plasma membrane"/>
    <property type="evidence" value="ECO:0007669"/>
    <property type="project" value="UniProtKB-UniRule"/>
</dbReference>
<keyword evidence="1 5" id="KW-0540">Nuclease</keyword>
<dbReference type="Proteomes" id="UP000177682">
    <property type="component" value="Unassembled WGS sequence"/>
</dbReference>
<dbReference type="EMBL" id="MFEY01000007">
    <property type="protein sequence ID" value="OGE90392.1"/>
    <property type="molecule type" value="Genomic_DNA"/>
</dbReference>
<gene>
    <name evidence="5" type="primary">rny</name>
    <name evidence="9" type="ORF">A3E29_04910</name>
</gene>
<evidence type="ECO:0000256" key="7">
    <source>
        <dbReference type="SAM" id="Coils"/>
    </source>
</evidence>
<dbReference type="GO" id="GO:0003723">
    <property type="term" value="F:RNA binding"/>
    <property type="evidence" value="ECO:0007669"/>
    <property type="project" value="UniProtKB-UniRule"/>
</dbReference>
<dbReference type="PANTHER" id="PTHR12826">
    <property type="entry name" value="RIBONUCLEASE Y"/>
    <property type="match status" value="1"/>
</dbReference>